<name>A0ABV3L2B1_9RHOB</name>
<sequence>MDLDPNVAPHESGVLRLYRLDTDSAEGAALRTALATEAPEAADLAAQAFGVASVDPWWLTLLPLSDIQDMGLHAYLAEGHDVPRDQLDAEAARLATLDGTLLIAQSRAFDGGDVTLRPAACLTPVLMLDSTRAPATARPLARAKVDPVAVTPPATAQPPQKAPAGKWMLAALLAAGLLVLTVAFLGTGG</sequence>
<evidence type="ECO:0000313" key="2">
    <source>
        <dbReference type="EMBL" id="MEV8465685.1"/>
    </source>
</evidence>
<proteinExistence type="predicted"/>
<keyword evidence="1" id="KW-0472">Membrane</keyword>
<gene>
    <name evidence="2" type="ORF">AB0T83_02675</name>
</gene>
<protein>
    <submittedName>
        <fullName evidence="2">Uncharacterized protein</fullName>
    </submittedName>
</protein>
<keyword evidence="1" id="KW-1133">Transmembrane helix</keyword>
<reference evidence="2 3" key="1">
    <citation type="submission" date="2024-07" db="EMBL/GenBank/DDBJ databases">
        <authorList>
            <person name="Kang M."/>
        </authorList>
    </citation>
    <scope>NUCLEOTIDE SEQUENCE [LARGE SCALE GENOMIC DNA]</scope>
    <source>
        <strain evidence="2 3">DFM31</strain>
    </source>
</reference>
<comment type="caution">
    <text evidence="2">The sequence shown here is derived from an EMBL/GenBank/DDBJ whole genome shotgun (WGS) entry which is preliminary data.</text>
</comment>
<feature type="transmembrane region" description="Helical" evidence="1">
    <location>
        <begin position="167"/>
        <end position="186"/>
    </location>
</feature>
<dbReference type="Proteomes" id="UP001553161">
    <property type="component" value="Unassembled WGS sequence"/>
</dbReference>
<dbReference type="RefSeq" id="WP_366191311.1">
    <property type="nucleotide sequence ID" value="NZ_JBFBVU010000002.1"/>
</dbReference>
<accession>A0ABV3L2B1</accession>
<evidence type="ECO:0000256" key="1">
    <source>
        <dbReference type="SAM" id="Phobius"/>
    </source>
</evidence>
<keyword evidence="3" id="KW-1185">Reference proteome</keyword>
<organism evidence="2 3">
    <name type="scientific">Meridianimarinicoccus marinus</name>
    <dbReference type="NCBI Taxonomy" id="3231483"/>
    <lineage>
        <taxon>Bacteria</taxon>
        <taxon>Pseudomonadati</taxon>
        <taxon>Pseudomonadota</taxon>
        <taxon>Alphaproteobacteria</taxon>
        <taxon>Rhodobacterales</taxon>
        <taxon>Paracoccaceae</taxon>
        <taxon>Meridianimarinicoccus</taxon>
    </lineage>
</organism>
<evidence type="ECO:0000313" key="3">
    <source>
        <dbReference type="Proteomes" id="UP001553161"/>
    </source>
</evidence>
<keyword evidence="1" id="KW-0812">Transmembrane</keyword>
<dbReference type="EMBL" id="JBFBVU010000002">
    <property type="protein sequence ID" value="MEV8465685.1"/>
    <property type="molecule type" value="Genomic_DNA"/>
</dbReference>